<protein>
    <submittedName>
        <fullName evidence="2">Uncharacterized protein</fullName>
    </submittedName>
</protein>
<dbReference type="AlphaFoldDB" id="A0A8D8S1D1"/>
<dbReference type="EMBL" id="HBUF01530717">
    <property type="protein sequence ID" value="CAG6751715.1"/>
    <property type="molecule type" value="Transcribed_RNA"/>
</dbReference>
<keyword evidence="1" id="KW-0175">Coiled coil</keyword>
<evidence type="ECO:0000256" key="1">
    <source>
        <dbReference type="SAM" id="Coils"/>
    </source>
</evidence>
<accession>A0A8D8S1D1</accession>
<evidence type="ECO:0000313" key="2">
    <source>
        <dbReference type="EMBL" id="CAG6661165.1"/>
    </source>
</evidence>
<name>A0A8D8S1D1_9HEMI</name>
<dbReference type="EMBL" id="HBUF01368181">
    <property type="protein sequence ID" value="CAG6724732.1"/>
    <property type="molecule type" value="Transcribed_RNA"/>
</dbReference>
<reference evidence="2" key="1">
    <citation type="submission" date="2021-05" db="EMBL/GenBank/DDBJ databases">
        <authorList>
            <person name="Alioto T."/>
            <person name="Alioto T."/>
            <person name="Gomez Garrido J."/>
        </authorList>
    </citation>
    <scope>NUCLEOTIDE SEQUENCE</scope>
</reference>
<dbReference type="EMBL" id="HBUF01368178">
    <property type="protein sequence ID" value="CAG6724726.1"/>
    <property type="molecule type" value="Transcribed_RNA"/>
</dbReference>
<dbReference type="EMBL" id="HBUF01530715">
    <property type="protein sequence ID" value="CAG6751713.1"/>
    <property type="molecule type" value="Transcribed_RNA"/>
</dbReference>
<dbReference type="EMBL" id="HBUF01530716">
    <property type="protein sequence ID" value="CAG6751714.1"/>
    <property type="molecule type" value="Transcribed_RNA"/>
</dbReference>
<dbReference type="EMBL" id="HBUF01368179">
    <property type="protein sequence ID" value="CAG6724728.1"/>
    <property type="molecule type" value="Transcribed_RNA"/>
</dbReference>
<dbReference type="EMBL" id="HBUF01026200">
    <property type="protein sequence ID" value="CAG6612989.1"/>
    <property type="molecule type" value="Transcribed_RNA"/>
</dbReference>
<dbReference type="EMBL" id="HBUF01198929">
    <property type="protein sequence ID" value="CAG6661165.1"/>
    <property type="molecule type" value="Transcribed_RNA"/>
</dbReference>
<feature type="coiled-coil region" evidence="1">
    <location>
        <begin position="57"/>
        <end position="98"/>
    </location>
</feature>
<proteinExistence type="predicted"/>
<dbReference type="EMBL" id="HBUF01026199">
    <property type="protein sequence ID" value="CAG6612987.1"/>
    <property type="molecule type" value="Transcribed_RNA"/>
</dbReference>
<organism evidence="2">
    <name type="scientific">Cacopsylla melanoneura</name>
    <dbReference type="NCBI Taxonomy" id="428564"/>
    <lineage>
        <taxon>Eukaryota</taxon>
        <taxon>Metazoa</taxon>
        <taxon>Ecdysozoa</taxon>
        <taxon>Arthropoda</taxon>
        <taxon>Hexapoda</taxon>
        <taxon>Insecta</taxon>
        <taxon>Pterygota</taxon>
        <taxon>Neoptera</taxon>
        <taxon>Paraneoptera</taxon>
        <taxon>Hemiptera</taxon>
        <taxon>Sternorrhyncha</taxon>
        <taxon>Psylloidea</taxon>
        <taxon>Psyllidae</taxon>
        <taxon>Psyllinae</taxon>
        <taxon>Cacopsylla</taxon>
    </lineage>
</organism>
<dbReference type="EMBL" id="HBUF01198928">
    <property type="protein sequence ID" value="CAG6661164.1"/>
    <property type="molecule type" value="Transcribed_RNA"/>
</dbReference>
<dbReference type="EMBL" id="HBUF01368180">
    <property type="protein sequence ID" value="CAG6724730.1"/>
    <property type="molecule type" value="Transcribed_RNA"/>
</dbReference>
<sequence length="103" mass="11779">MSATKHVHAHSNRFHPSALPAAAVFSIVIDDVDASKVVDEDLHRLLTDTSLDVRFNKEECDAKIRRMQTEAEKRKSEFARLLEEHAQVIRRLKQIEQDSAMKA</sequence>